<evidence type="ECO:0000313" key="2">
    <source>
        <dbReference type="Proteomes" id="UP000828390"/>
    </source>
</evidence>
<sequence>MATRNRLDRGIRCSIPNCSLRERTPTNKLQTPQMKDTHRVYREGEDDRLKWTNFMESQRPAQSTTNRDGTVTSYCGKVCKNQRGLRIH</sequence>
<organism evidence="1 2">
    <name type="scientific">Dreissena polymorpha</name>
    <name type="common">Zebra mussel</name>
    <name type="synonym">Mytilus polymorpha</name>
    <dbReference type="NCBI Taxonomy" id="45954"/>
    <lineage>
        <taxon>Eukaryota</taxon>
        <taxon>Metazoa</taxon>
        <taxon>Spiralia</taxon>
        <taxon>Lophotrochozoa</taxon>
        <taxon>Mollusca</taxon>
        <taxon>Bivalvia</taxon>
        <taxon>Autobranchia</taxon>
        <taxon>Heteroconchia</taxon>
        <taxon>Euheterodonta</taxon>
        <taxon>Imparidentia</taxon>
        <taxon>Neoheterodontei</taxon>
        <taxon>Myida</taxon>
        <taxon>Dreissenoidea</taxon>
        <taxon>Dreissenidae</taxon>
        <taxon>Dreissena</taxon>
    </lineage>
</organism>
<dbReference type="EMBL" id="JAIWYP010000011">
    <property type="protein sequence ID" value="KAH3738841.1"/>
    <property type="molecule type" value="Genomic_DNA"/>
</dbReference>
<comment type="caution">
    <text evidence="1">The sequence shown here is derived from an EMBL/GenBank/DDBJ whole genome shotgun (WGS) entry which is preliminary data.</text>
</comment>
<reference evidence="1" key="2">
    <citation type="submission" date="2020-11" db="EMBL/GenBank/DDBJ databases">
        <authorList>
            <person name="McCartney M.A."/>
            <person name="Auch B."/>
            <person name="Kono T."/>
            <person name="Mallez S."/>
            <person name="Becker A."/>
            <person name="Gohl D.M."/>
            <person name="Silverstein K.A.T."/>
            <person name="Koren S."/>
            <person name="Bechman K.B."/>
            <person name="Herman A."/>
            <person name="Abrahante J.E."/>
            <person name="Garbe J."/>
        </authorList>
    </citation>
    <scope>NUCLEOTIDE SEQUENCE</scope>
    <source>
        <strain evidence="1">Duluth1</strain>
        <tissue evidence="1">Whole animal</tissue>
    </source>
</reference>
<name>A0A9D4D490_DREPO</name>
<dbReference type="Proteomes" id="UP000828390">
    <property type="component" value="Unassembled WGS sequence"/>
</dbReference>
<protein>
    <submittedName>
        <fullName evidence="1">Uncharacterized protein</fullName>
    </submittedName>
</protein>
<evidence type="ECO:0000313" key="1">
    <source>
        <dbReference type="EMBL" id="KAH3738841.1"/>
    </source>
</evidence>
<reference evidence="1" key="1">
    <citation type="journal article" date="2019" name="bioRxiv">
        <title>The Genome of the Zebra Mussel, Dreissena polymorpha: A Resource for Invasive Species Research.</title>
        <authorList>
            <person name="McCartney M.A."/>
            <person name="Auch B."/>
            <person name="Kono T."/>
            <person name="Mallez S."/>
            <person name="Zhang Y."/>
            <person name="Obille A."/>
            <person name="Becker A."/>
            <person name="Abrahante J.E."/>
            <person name="Garbe J."/>
            <person name="Badalamenti J.P."/>
            <person name="Herman A."/>
            <person name="Mangelson H."/>
            <person name="Liachko I."/>
            <person name="Sullivan S."/>
            <person name="Sone E.D."/>
            <person name="Koren S."/>
            <person name="Silverstein K.A.T."/>
            <person name="Beckman K.B."/>
            <person name="Gohl D.M."/>
        </authorList>
    </citation>
    <scope>NUCLEOTIDE SEQUENCE</scope>
    <source>
        <strain evidence="1">Duluth1</strain>
        <tissue evidence="1">Whole animal</tissue>
    </source>
</reference>
<keyword evidence="2" id="KW-1185">Reference proteome</keyword>
<accession>A0A9D4D490</accession>
<dbReference type="AlphaFoldDB" id="A0A9D4D490"/>
<gene>
    <name evidence="1" type="ORF">DPMN_045484</name>
</gene>
<proteinExistence type="predicted"/>